<dbReference type="InterPro" id="IPR040256">
    <property type="entry name" value="At4g02000-like"/>
</dbReference>
<dbReference type="Pfam" id="PF14111">
    <property type="entry name" value="DUF4283"/>
    <property type="match status" value="1"/>
</dbReference>
<feature type="domain" description="DUF4283" evidence="1">
    <location>
        <begin position="16"/>
        <end position="65"/>
    </location>
</feature>
<evidence type="ECO:0000259" key="1">
    <source>
        <dbReference type="Pfam" id="PF14111"/>
    </source>
</evidence>
<evidence type="ECO:0000313" key="3">
    <source>
        <dbReference type="Proteomes" id="UP001152523"/>
    </source>
</evidence>
<protein>
    <recommendedName>
        <fullName evidence="1">DUF4283 domain-containing protein</fullName>
    </recommendedName>
</protein>
<proteinExistence type="predicted"/>
<dbReference type="EMBL" id="CAMAPF010000015">
    <property type="protein sequence ID" value="CAH9068787.1"/>
    <property type="molecule type" value="Genomic_DNA"/>
</dbReference>
<organism evidence="2 3">
    <name type="scientific">Cuscuta epithymum</name>
    <dbReference type="NCBI Taxonomy" id="186058"/>
    <lineage>
        <taxon>Eukaryota</taxon>
        <taxon>Viridiplantae</taxon>
        <taxon>Streptophyta</taxon>
        <taxon>Embryophyta</taxon>
        <taxon>Tracheophyta</taxon>
        <taxon>Spermatophyta</taxon>
        <taxon>Magnoliopsida</taxon>
        <taxon>eudicotyledons</taxon>
        <taxon>Gunneridae</taxon>
        <taxon>Pentapetalae</taxon>
        <taxon>asterids</taxon>
        <taxon>lamiids</taxon>
        <taxon>Solanales</taxon>
        <taxon>Convolvulaceae</taxon>
        <taxon>Cuscuteae</taxon>
        <taxon>Cuscuta</taxon>
        <taxon>Cuscuta subgen. Cuscuta</taxon>
    </lineage>
</organism>
<reference evidence="2" key="1">
    <citation type="submission" date="2022-07" db="EMBL/GenBank/DDBJ databases">
        <authorList>
            <person name="Macas J."/>
            <person name="Novak P."/>
            <person name="Neumann P."/>
        </authorList>
    </citation>
    <scope>NUCLEOTIDE SEQUENCE</scope>
</reference>
<evidence type="ECO:0000313" key="2">
    <source>
        <dbReference type="EMBL" id="CAH9068787.1"/>
    </source>
</evidence>
<gene>
    <name evidence="2" type="ORF">CEPIT_LOCUS2864</name>
</gene>
<dbReference type="InterPro" id="IPR025558">
    <property type="entry name" value="DUF4283"/>
</dbReference>
<dbReference type="Proteomes" id="UP001152523">
    <property type="component" value="Unassembled WGS sequence"/>
</dbReference>
<dbReference type="PANTHER" id="PTHR31286">
    <property type="entry name" value="GLYCINE-RICH CELL WALL STRUCTURAL PROTEIN 1.8-LIKE"/>
    <property type="match status" value="1"/>
</dbReference>
<keyword evidence="3" id="KW-1185">Reference proteome</keyword>
<dbReference type="PANTHER" id="PTHR31286:SF165">
    <property type="entry name" value="DUF4283 DOMAIN-CONTAINING PROTEIN"/>
    <property type="match status" value="1"/>
</dbReference>
<accession>A0AAV0C537</accession>
<dbReference type="AlphaFoldDB" id="A0AAV0C537"/>
<sequence>MISLRKSIEGLGFSYSFTIGLIDDKHVLIEFNCDSDFQRFWLRKTWFFSGFEIRVSKWTPDFMPNTDSPITPVWISLDSLPIHLFEKSALFSIASLIGKPVKIDVSTLRLSRPSMARICVELDVSVNLPSKIWIGNGSNGFFQNVTYEEVPLFCNGCKTFGHSLKNCKKGNPSTSSIPNKANSNQKWLPKTLSAAKIGLGHQLNHENQAVLEPPLTSYDAVEEENPEESNTNVKMATTIANSVPVIAVPELTVPTKTTIQATINVVEPTETEVVVPELAVHDLAVQAKTTFQSPINGLEHNETELEDLEPPPVHTPPCTQFLEDMVPTNTVSRDKGLETTRATEIIPPLSNDAINNSKAEGSKEASPYNILAEDTPSQINPLNENQTIQPTKYLVYPESQQQNSPDDNEPDTLSLIDIPVEEEGFTPVVSRKNKKISHQNELTSNQVPIIYTRGYSQHILTRSKAKAGQTEFEFYAYPEEHKYESPHKLVQGLGWYRQAHPEKNMYPPYIQRAIKFHHRYNKELSIKAGLPNNFNYSVNY</sequence>
<name>A0AAV0C537_9ASTE</name>
<comment type="caution">
    <text evidence="2">The sequence shown here is derived from an EMBL/GenBank/DDBJ whole genome shotgun (WGS) entry which is preliminary data.</text>
</comment>